<dbReference type="EMBL" id="CM042028">
    <property type="protein sequence ID" value="KAI3798637.1"/>
    <property type="molecule type" value="Genomic_DNA"/>
</dbReference>
<keyword evidence="2" id="KW-1185">Reference proteome</keyword>
<accession>A0ACB9HS44</accession>
<evidence type="ECO:0000313" key="1">
    <source>
        <dbReference type="EMBL" id="KAI3798637.1"/>
    </source>
</evidence>
<reference evidence="2" key="1">
    <citation type="journal article" date="2022" name="Mol. Ecol. Resour.">
        <title>The genomes of chicory, endive, great burdock and yacon provide insights into Asteraceae palaeo-polyploidization history and plant inulin production.</title>
        <authorList>
            <person name="Fan W."/>
            <person name="Wang S."/>
            <person name="Wang H."/>
            <person name="Wang A."/>
            <person name="Jiang F."/>
            <person name="Liu H."/>
            <person name="Zhao H."/>
            <person name="Xu D."/>
            <person name="Zhang Y."/>
        </authorList>
    </citation>
    <scope>NUCLEOTIDE SEQUENCE [LARGE SCALE GENOMIC DNA]</scope>
    <source>
        <strain evidence="2">cv. Yunnan</strain>
    </source>
</reference>
<reference evidence="1 2" key="2">
    <citation type="journal article" date="2022" name="Mol. Ecol. Resour.">
        <title>The genomes of chicory, endive, great burdock and yacon provide insights into Asteraceae paleo-polyploidization history and plant inulin production.</title>
        <authorList>
            <person name="Fan W."/>
            <person name="Wang S."/>
            <person name="Wang H."/>
            <person name="Wang A."/>
            <person name="Jiang F."/>
            <person name="Liu H."/>
            <person name="Zhao H."/>
            <person name="Xu D."/>
            <person name="Zhang Y."/>
        </authorList>
    </citation>
    <scope>NUCLEOTIDE SEQUENCE [LARGE SCALE GENOMIC DNA]</scope>
    <source>
        <strain evidence="2">cv. Yunnan</strain>
        <tissue evidence="1">Leaves</tissue>
    </source>
</reference>
<sequence length="71" mass="8505">MLLDTDIRHQDQFHFINLKSLYEKSYFCVELIINGCSNSRCFANSTNHHIQNPSKRDHHEMEKARSQNRQE</sequence>
<proteinExistence type="predicted"/>
<gene>
    <name evidence="1" type="ORF">L1987_33915</name>
</gene>
<name>A0ACB9HS44_9ASTR</name>
<organism evidence="1 2">
    <name type="scientific">Smallanthus sonchifolius</name>
    <dbReference type="NCBI Taxonomy" id="185202"/>
    <lineage>
        <taxon>Eukaryota</taxon>
        <taxon>Viridiplantae</taxon>
        <taxon>Streptophyta</taxon>
        <taxon>Embryophyta</taxon>
        <taxon>Tracheophyta</taxon>
        <taxon>Spermatophyta</taxon>
        <taxon>Magnoliopsida</taxon>
        <taxon>eudicotyledons</taxon>
        <taxon>Gunneridae</taxon>
        <taxon>Pentapetalae</taxon>
        <taxon>asterids</taxon>
        <taxon>campanulids</taxon>
        <taxon>Asterales</taxon>
        <taxon>Asteraceae</taxon>
        <taxon>Asteroideae</taxon>
        <taxon>Heliantheae alliance</taxon>
        <taxon>Millerieae</taxon>
        <taxon>Smallanthus</taxon>
    </lineage>
</organism>
<comment type="caution">
    <text evidence="1">The sequence shown here is derived from an EMBL/GenBank/DDBJ whole genome shotgun (WGS) entry which is preliminary data.</text>
</comment>
<dbReference type="Proteomes" id="UP001056120">
    <property type="component" value="Linkage Group LG11"/>
</dbReference>
<evidence type="ECO:0000313" key="2">
    <source>
        <dbReference type="Proteomes" id="UP001056120"/>
    </source>
</evidence>
<protein>
    <submittedName>
        <fullName evidence="1">Uncharacterized protein</fullName>
    </submittedName>
</protein>